<protein>
    <submittedName>
        <fullName evidence="2">Uncharacterized protein</fullName>
    </submittedName>
</protein>
<organism evidence="2 3">
    <name type="scientific">Trichoderma longibrachiatum ATCC 18648</name>
    <dbReference type="NCBI Taxonomy" id="983965"/>
    <lineage>
        <taxon>Eukaryota</taxon>
        <taxon>Fungi</taxon>
        <taxon>Dikarya</taxon>
        <taxon>Ascomycota</taxon>
        <taxon>Pezizomycotina</taxon>
        <taxon>Sordariomycetes</taxon>
        <taxon>Hypocreomycetidae</taxon>
        <taxon>Hypocreales</taxon>
        <taxon>Hypocreaceae</taxon>
        <taxon>Trichoderma</taxon>
    </lineage>
</organism>
<feature type="compositionally biased region" description="Basic and acidic residues" evidence="1">
    <location>
        <begin position="91"/>
        <end position="104"/>
    </location>
</feature>
<evidence type="ECO:0000313" key="3">
    <source>
        <dbReference type="Proteomes" id="UP000240760"/>
    </source>
</evidence>
<evidence type="ECO:0000313" key="2">
    <source>
        <dbReference type="EMBL" id="PTB77793.1"/>
    </source>
</evidence>
<feature type="region of interest" description="Disordered" evidence="1">
    <location>
        <begin position="60"/>
        <end position="109"/>
    </location>
</feature>
<accession>A0A2T4C8C0</accession>
<proteinExistence type="predicted"/>
<dbReference type="EMBL" id="KZ679130">
    <property type="protein sequence ID" value="PTB77793.1"/>
    <property type="molecule type" value="Genomic_DNA"/>
</dbReference>
<sequence length="209" mass="23293">MKKRGRRSCAVLERQRKRARGRFDGCKTVRCYRTPCVASASAGGSKQQCSCTHARGSRARASMDCMRRSRRSSEDGGERKDGRDAAAAGDDAERCRQKEEERGGRGQKMQVNLEVDVSSKVNQWKPLEKKALVTSKRRRDRQLAPPVTTSSPSAFLGATTLEAPACLVEGTSTARCCMLPRYIRGACQPWWAKEIKARRRGAMIGRARR</sequence>
<name>A0A2T4C8C0_TRILO</name>
<feature type="compositionally biased region" description="Basic and acidic residues" evidence="1">
    <location>
        <begin position="65"/>
        <end position="84"/>
    </location>
</feature>
<keyword evidence="3" id="KW-1185">Reference proteome</keyword>
<gene>
    <name evidence="2" type="ORF">M440DRAFT_1223860</name>
</gene>
<evidence type="ECO:0000256" key="1">
    <source>
        <dbReference type="SAM" id="MobiDB-lite"/>
    </source>
</evidence>
<dbReference type="AlphaFoldDB" id="A0A2T4C8C0"/>
<dbReference type="OrthoDB" id="10642257at2759"/>
<reference evidence="2 3" key="1">
    <citation type="submission" date="2016-07" db="EMBL/GenBank/DDBJ databases">
        <title>Multiple horizontal gene transfer events from other fungi enriched the ability of initially mycotrophic Trichoderma (Ascomycota) to feed on dead plant biomass.</title>
        <authorList>
            <consortium name="DOE Joint Genome Institute"/>
            <person name="Aerts A."/>
            <person name="Atanasova L."/>
            <person name="Chenthamara K."/>
            <person name="Zhang J."/>
            <person name="Grujic M."/>
            <person name="Henrissat B."/>
            <person name="Kuo A."/>
            <person name="Salamov A."/>
            <person name="Lipzen A."/>
            <person name="Labutti K."/>
            <person name="Barry K."/>
            <person name="Miao Y."/>
            <person name="Rahimi M.J."/>
            <person name="Shen Q."/>
            <person name="Grigoriev I.V."/>
            <person name="Kubicek C.P."/>
            <person name="Druzhinina I.S."/>
        </authorList>
    </citation>
    <scope>NUCLEOTIDE SEQUENCE [LARGE SCALE GENOMIC DNA]</scope>
    <source>
        <strain evidence="2 3">ATCC 18648</strain>
    </source>
</reference>
<dbReference type="Proteomes" id="UP000240760">
    <property type="component" value="Unassembled WGS sequence"/>
</dbReference>